<dbReference type="GO" id="GO:0042795">
    <property type="term" value="P:snRNA transcription by RNA polymerase II"/>
    <property type="evidence" value="ECO:0007669"/>
    <property type="project" value="TreeGrafter"/>
</dbReference>
<dbReference type="AlphaFoldDB" id="A0AAW2MV73"/>
<organism evidence="2">
    <name type="scientific">Sesamum angustifolium</name>
    <dbReference type="NCBI Taxonomy" id="2727405"/>
    <lineage>
        <taxon>Eukaryota</taxon>
        <taxon>Viridiplantae</taxon>
        <taxon>Streptophyta</taxon>
        <taxon>Embryophyta</taxon>
        <taxon>Tracheophyta</taxon>
        <taxon>Spermatophyta</taxon>
        <taxon>Magnoliopsida</taxon>
        <taxon>eudicotyledons</taxon>
        <taxon>Gunneridae</taxon>
        <taxon>Pentapetalae</taxon>
        <taxon>asterids</taxon>
        <taxon>lamiids</taxon>
        <taxon>Lamiales</taxon>
        <taxon>Pedaliaceae</taxon>
        <taxon>Sesamum</taxon>
    </lineage>
</organism>
<comment type="caution">
    <text evidence="2">The sequence shown here is derived from an EMBL/GenBank/DDBJ whole genome shotgun (WGS) entry which is preliminary data.</text>
</comment>
<dbReference type="PANTHER" id="PTHR15131">
    <property type="entry name" value="SMALL NUCLEAR RNA ACTIVATING COMPLEX, POLYPEPTIDE 1"/>
    <property type="match status" value="1"/>
</dbReference>
<protein>
    <submittedName>
        <fullName evidence="2">Uncharacterized protein</fullName>
    </submittedName>
</protein>
<dbReference type="GO" id="GO:0042796">
    <property type="term" value="P:snRNA transcription by RNA polymerase III"/>
    <property type="evidence" value="ECO:0007669"/>
    <property type="project" value="TreeGrafter"/>
</dbReference>
<feature type="region of interest" description="Disordered" evidence="1">
    <location>
        <begin position="1"/>
        <end position="63"/>
    </location>
</feature>
<feature type="region of interest" description="Disordered" evidence="1">
    <location>
        <begin position="403"/>
        <end position="435"/>
    </location>
</feature>
<feature type="compositionally biased region" description="Basic and acidic residues" evidence="1">
    <location>
        <begin position="414"/>
        <end position="435"/>
    </location>
</feature>
<feature type="compositionally biased region" description="Low complexity" evidence="1">
    <location>
        <begin position="404"/>
        <end position="413"/>
    </location>
</feature>
<reference evidence="2" key="1">
    <citation type="submission" date="2020-06" db="EMBL/GenBank/DDBJ databases">
        <authorList>
            <person name="Li T."/>
            <person name="Hu X."/>
            <person name="Zhang T."/>
            <person name="Song X."/>
            <person name="Zhang H."/>
            <person name="Dai N."/>
            <person name="Sheng W."/>
            <person name="Hou X."/>
            <person name="Wei L."/>
        </authorList>
    </citation>
    <scope>NUCLEOTIDE SEQUENCE</scope>
    <source>
        <strain evidence="2">G01</strain>
        <tissue evidence="2">Leaf</tissue>
    </source>
</reference>
<evidence type="ECO:0000256" key="1">
    <source>
        <dbReference type="SAM" id="MobiDB-lite"/>
    </source>
</evidence>
<dbReference type="Pfam" id="PF09808">
    <property type="entry name" value="SNAPC1"/>
    <property type="match status" value="1"/>
</dbReference>
<name>A0AAW2MV73_9LAMI</name>
<proteinExistence type="predicted"/>
<dbReference type="InterPro" id="IPR019188">
    <property type="entry name" value="SNAPC1"/>
</dbReference>
<reference evidence="2" key="2">
    <citation type="journal article" date="2024" name="Plant">
        <title>Genomic evolution and insights into agronomic trait innovations of Sesamum species.</title>
        <authorList>
            <person name="Miao H."/>
            <person name="Wang L."/>
            <person name="Qu L."/>
            <person name="Liu H."/>
            <person name="Sun Y."/>
            <person name="Le M."/>
            <person name="Wang Q."/>
            <person name="Wei S."/>
            <person name="Zheng Y."/>
            <person name="Lin W."/>
            <person name="Duan Y."/>
            <person name="Cao H."/>
            <person name="Xiong S."/>
            <person name="Wang X."/>
            <person name="Wei L."/>
            <person name="Li C."/>
            <person name="Ma Q."/>
            <person name="Ju M."/>
            <person name="Zhao R."/>
            <person name="Li G."/>
            <person name="Mu C."/>
            <person name="Tian Q."/>
            <person name="Mei H."/>
            <person name="Zhang T."/>
            <person name="Gao T."/>
            <person name="Zhang H."/>
        </authorList>
    </citation>
    <scope>NUCLEOTIDE SEQUENCE</scope>
    <source>
        <strain evidence="2">G01</strain>
    </source>
</reference>
<gene>
    <name evidence="2" type="ORF">Sangu_1551800</name>
</gene>
<dbReference type="GO" id="GO:0019185">
    <property type="term" value="C:snRNA-activating protein complex"/>
    <property type="evidence" value="ECO:0007669"/>
    <property type="project" value="TreeGrafter"/>
</dbReference>
<dbReference type="EMBL" id="JACGWK010000009">
    <property type="protein sequence ID" value="KAL0333956.1"/>
    <property type="molecule type" value="Genomic_DNA"/>
</dbReference>
<evidence type="ECO:0000313" key="2">
    <source>
        <dbReference type="EMBL" id="KAL0333956.1"/>
    </source>
</evidence>
<feature type="compositionally biased region" description="Polar residues" evidence="1">
    <location>
        <begin position="41"/>
        <end position="51"/>
    </location>
</feature>
<sequence>MRIHMEEEARGQDALMQSPKNSAQPILHHQSAGRRIHDSNAQRSAVTSSGGVASRSGEGRWRREGRIAGREGEVCQLGGWGTAAESLLICYFVSLTEDEFDILSRNENCEKVMDLKPFKLDIDELINEFAECESTAFAEFKRVWLSRKFSFIFEASPSTNRSFFMQSLYAHSIGYMVSSGSLSNKLGGLYCLYCLYETQPFKPPYRIYLSLGELRQLKNLAIESKAKGLKVVSALLKSMLDRNMFLFGFVGVNEGSPTERVNELTDIQNARVQAYKKLFANSRLEHFIHMDLFHGKGYVFPAETIIYILKLSDQGLGLGFGWTKCLGMELEVDLLKRRSSDYALAKELAIKEASQVIDVQNVKHITENKRLFGEMVEKTAADWNSQKELFYEQTGFDHLSVAAPPQQQSSNENSKQKEPCENLERQQDNDNFGKELEEVLLFQPLECDDEEAEHSDPSEEET</sequence>
<dbReference type="GO" id="GO:0043565">
    <property type="term" value="F:sequence-specific DNA binding"/>
    <property type="evidence" value="ECO:0007669"/>
    <property type="project" value="TreeGrafter"/>
</dbReference>
<accession>A0AAW2MV73</accession>
<feature type="compositionally biased region" description="Basic and acidic residues" evidence="1">
    <location>
        <begin position="1"/>
        <end position="11"/>
    </location>
</feature>
<dbReference type="PANTHER" id="PTHR15131:SF3">
    <property type="entry name" value="SNRNA-ACTIVATING PROTEIN COMPLEX SUBUNIT 1"/>
    <property type="match status" value="1"/>
</dbReference>